<evidence type="ECO:0000313" key="8">
    <source>
        <dbReference type="Proteomes" id="UP001320843"/>
    </source>
</evidence>
<evidence type="ECO:0000256" key="3">
    <source>
        <dbReference type="ARBA" id="ARBA00023237"/>
    </source>
</evidence>
<feature type="compositionally biased region" description="Low complexity" evidence="4">
    <location>
        <begin position="54"/>
        <end position="71"/>
    </location>
</feature>
<evidence type="ECO:0000259" key="6">
    <source>
        <dbReference type="Pfam" id="PF08479"/>
    </source>
</evidence>
<dbReference type="InterPro" id="IPR005565">
    <property type="entry name" value="Hemolysn_activator_HlyB_C"/>
</dbReference>
<dbReference type="Gene3D" id="2.40.160.50">
    <property type="entry name" value="membrane protein fhac: a member of the omp85/tpsb transporter family"/>
    <property type="match status" value="1"/>
</dbReference>
<keyword evidence="8" id="KW-1185">Reference proteome</keyword>
<dbReference type="Pfam" id="PF03865">
    <property type="entry name" value="ShlB"/>
    <property type="match status" value="1"/>
</dbReference>
<name>A0ABT3DTH5_9XANT</name>
<dbReference type="Pfam" id="PF08479">
    <property type="entry name" value="POTRA_2"/>
    <property type="match status" value="1"/>
</dbReference>
<keyword evidence="1" id="KW-1134">Transmembrane beta strand</keyword>
<dbReference type="PANTHER" id="PTHR34597:SF1">
    <property type="entry name" value="HEME_HEMOPEXIN TRANSPORTER PROTEIN HUXB"/>
    <property type="match status" value="1"/>
</dbReference>
<dbReference type="InterPro" id="IPR051544">
    <property type="entry name" value="TPS_OM_transporter"/>
</dbReference>
<accession>A0ABT3DTH5</accession>
<feature type="domain" description="Haemolysin activator HlyB C-terminal" evidence="5">
    <location>
        <begin position="243"/>
        <end position="560"/>
    </location>
</feature>
<reference evidence="7 8" key="1">
    <citation type="submission" date="2022-06" db="EMBL/GenBank/DDBJ databases">
        <title>Dynamics of rice microbiomes reveals core vertical transmitted seed endophytes.</title>
        <authorList>
            <person name="Liao K."/>
            <person name="Zhang X."/>
        </authorList>
    </citation>
    <scope>NUCLEOTIDE SEQUENCE [LARGE SCALE GENOMIC DNA]</scope>
    <source>
        <strain evidence="7 8">YT10-10-1</strain>
    </source>
</reference>
<feature type="domain" description="Polypeptide-transport-associated ShlB-type" evidence="6">
    <location>
        <begin position="106"/>
        <end position="180"/>
    </location>
</feature>
<evidence type="ECO:0000256" key="2">
    <source>
        <dbReference type="ARBA" id="ARBA00022692"/>
    </source>
</evidence>
<dbReference type="Gene3D" id="3.10.20.310">
    <property type="entry name" value="membrane protein fhac"/>
    <property type="match status" value="1"/>
</dbReference>
<proteinExistence type="predicted"/>
<evidence type="ECO:0000313" key="7">
    <source>
        <dbReference type="EMBL" id="MCW0398795.1"/>
    </source>
</evidence>
<dbReference type="PANTHER" id="PTHR34597">
    <property type="entry name" value="SLR1661 PROTEIN"/>
    <property type="match status" value="1"/>
</dbReference>
<dbReference type="InterPro" id="IPR013686">
    <property type="entry name" value="Polypept-transport_assoc_ShlB"/>
</dbReference>
<evidence type="ECO:0000259" key="5">
    <source>
        <dbReference type="Pfam" id="PF03865"/>
    </source>
</evidence>
<comment type="caution">
    <text evidence="7">The sequence shown here is derived from an EMBL/GenBank/DDBJ whole genome shotgun (WGS) entry which is preliminary data.</text>
</comment>
<keyword evidence="1" id="KW-0472">Membrane</keyword>
<keyword evidence="3" id="KW-0998">Cell outer membrane</keyword>
<evidence type="ECO:0000256" key="1">
    <source>
        <dbReference type="ARBA" id="ARBA00022452"/>
    </source>
</evidence>
<sequence>MHRRRLNGRTPPHSTDTVIPMHLSPSIAAIGVLACAIGAPAIAQNADVGRGALAPGAAPPSSGALLQRNPLLNPPRDPRAREDPAIEGPAPAAAPAADATSAPRLHVTQIVVDNAPAILAPQIAALVAPYRDRDMSLAQLRGVAVQITKLLLDHGESISYAYVPQQDIRDGVVRLRVLRGHIESIALQRNRSPVHDTVLQSYLERGLSASGDVRQAQSQVLRLADLPGVGAVTPVLSPAASAGGSRLAISVEAAPRWTGALVADNAGSAATGRNRLGAQLGINSPFGLGDRFQMVAYGAPRSIQSDHAGDGGNTLIGRISYDLPIGARGARAGLSASRVDYTTGGRYRSYGFTGFANVSGLYASYPLIRNEANTLSLGATLDDKRMTDAYAYFGQSNARSARVVGAELSGDRKSAFLGLPTAWQYAAGVSVGYLRNDRGWDPTGHTRGRFLKATQSARLSQSLGTGASIDLALHAQQTSRTLDSSEKMTLGGPNAVRAYGIDTLSADSGYVASATINAAVPTSPGLTAQVFYDLGQATLQKFARHERNRVRLAGYGVGLSYVFGTRATLRMSYALPRGQDALLGKDRTPMLWANLVVRF</sequence>
<protein>
    <submittedName>
        <fullName evidence="7">Heme/hemopexin transporter protein HuxB</fullName>
    </submittedName>
</protein>
<dbReference type="Proteomes" id="UP001320843">
    <property type="component" value="Unassembled WGS sequence"/>
</dbReference>
<organism evidence="7 8">
    <name type="scientific">Xanthomonas sacchari</name>
    <dbReference type="NCBI Taxonomy" id="56458"/>
    <lineage>
        <taxon>Bacteria</taxon>
        <taxon>Pseudomonadati</taxon>
        <taxon>Pseudomonadota</taxon>
        <taxon>Gammaproteobacteria</taxon>
        <taxon>Lysobacterales</taxon>
        <taxon>Lysobacteraceae</taxon>
        <taxon>Xanthomonas</taxon>
    </lineage>
</organism>
<feature type="compositionally biased region" description="Low complexity" evidence="4">
    <location>
        <begin position="86"/>
        <end position="99"/>
    </location>
</feature>
<evidence type="ECO:0000256" key="4">
    <source>
        <dbReference type="SAM" id="MobiDB-lite"/>
    </source>
</evidence>
<dbReference type="PROSITE" id="PS51257">
    <property type="entry name" value="PROKAR_LIPOPROTEIN"/>
    <property type="match status" value="1"/>
</dbReference>
<keyword evidence="2" id="KW-0812">Transmembrane</keyword>
<dbReference type="EMBL" id="JANFWR010000007">
    <property type="protein sequence ID" value="MCW0398795.1"/>
    <property type="molecule type" value="Genomic_DNA"/>
</dbReference>
<feature type="region of interest" description="Disordered" evidence="4">
    <location>
        <begin position="54"/>
        <end position="99"/>
    </location>
</feature>
<gene>
    <name evidence="7" type="ORF">NB700_001351</name>
</gene>